<evidence type="ECO:0000313" key="3">
    <source>
        <dbReference type="Proteomes" id="UP000832011"/>
    </source>
</evidence>
<dbReference type="Proteomes" id="UP000832011">
    <property type="component" value="Chromosome"/>
</dbReference>
<accession>A0ABY4E0E3</accession>
<organism evidence="2 3">
    <name type="scientific">Vitreoscilla massiliensis</name>
    <dbReference type="NCBI Taxonomy" id="1689272"/>
    <lineage>
        <taxon>Bacteria</taxon>
        <taxon>Pseudomonadati</taxon>
        <taxon>Pseudomonadota</taxon>
        <taxon>Betaproteobacteria</taxon>
        <taxon>Neisseriales</taxon>
        <taxon>Neisseriaceae</taxon>
        <taxon>Vitreoscilla</taxon>
    </lineage>
</organism>
<protein>
    <submittedName>
        <fullName evidence="2">Uncharacterized protein</fullName>
    </submittedName>
</protein>
<keyword evidence="3" id="KW-1185">Reference proteome</keyword>
<name>A0ABY4E0E3_9NEIS</name>
<dbReference type="EMBL" id="CP091511">
    <property type="protein sequence ID" value="UOO89257.1"/>
    <property type="molecule type" value="Genomic_DNA"/>
</dbReference>
<sequence length="90" mass="9884">MGYFVDGVCVSTKEQAEAMLYSKVAPVITENGVKQLDYINGQYVFESQVLTSVFPECSQAANFIQGAQFGLYIGLFFAAAYGFIAMKRAM</sequence>
<evidence type="ECO:0000256" key="1">
    <source>
        <dbReference type="SAM" id="Phobius"/>
    </source>
</evidence>
<keyword evidence="1" id="KW-0472">Membrane</keyword>
<feature type="transmembrane region" description="Helical" evidence="1">
    <location>
        <begin position="69"/>
        <end position="86"/>
    </location>
</feature>
<keyword evidence="1" id="KW-0812">Transmembrane</keyword>
<proteinExistence type="predicted"/>
<evidence type="ECO:0000313" key="2">
    <source>
        <dbReference type="EMBL" id="UOO89257.1"/>
    </source>
</evidence>
<gene>
    <name evidence="2" type="ORF">LVJ82_17725</name>
</gene>
<reference evidence="2 3" key="1">
    <citation type="journal article" date="2022" name="Res Sq">
        <title>Evolution of multicellular longitudinally dividing oral cavity symbionts (Neisseriaceae).</title>
        <authorList>
            <person name="Nyongesa S."/>
            <person name="Weber P."/>
            <person name="Bernet E."/>
            <person name="Pullido F."/>
            <person name="Nieckarz M."/>
            <person name="Delaby M."/>
            <person name="Nieves C."/>
            <person name="Viehboeck T."/>
            <person name="Krause N."/>
            <person name="Rivera-Millot A."/>
            <person name="Nakamura A."/>
            <person name="Vischer N."/>
            <person name="VanNieuwenhze M."/>
            <person name="Brun Y."/>
            <person name="Cava F."/>
            <person name="Bulgheresi S."/>
            <person name="Veyrier F."/>
        </authorList>
    </citation>
    <scope>NUCLEOTIDE SEQUENCE [LARGE SCALE GENOMIC DNA]</scope>
    <source>
        <strain evidence="2 3">SN4</strain>
    </source>
</reference>
<dbReference type="RefSeq" id="WP_058356957.1">
    <property type="nucleotide sequence ID" value="NZ_CABKVG010000010.1"/>
</dbReference>
<keyword evidence="1" id="KW-1133">Transmembrane helix</keyword>